<evidence type="ECO:0000313" key="2">
    <source>
        <dbReference type="Proteomes" id="UP000326678"/>
    </source>
</evidence>
<sequence>MVLWVITKAIALDYVGQWESDRTLFLPTQTSDHYLNYQPKNDHH</sequence>
<dbReference type="AlphaFoldDB" id="A0A5P8VUH0"/>
<dbReference type="EMBL" id="CP045226">
    <property type="protein sequence ID" value="QFS44037.1"/>
    <property type="molecule type" value="Genomic_DNA"/>
</dbReference>
<accession>A0A5P8VUH0</accession>
<protein>
    <submittedName>
        <fullName evidence="1">Uncharacterized protein</fullName>
    </submittedName>
</protein>
<evidence type="ECO:0000313" key="1">
    <source>
        <dbReference type="EMBL" id="QFS44037.1"/>
    </source>
</evidence>
<reference evidence="1 2" key="1">
    <citation type="submission" date="2019-10" db="EMBL/GenBank/DDBJ databases">
        <title>Genomic and transcriptomic insights into the perfect genentic adaptation of a filamentous nitrogen-fixing cyanobacterium to rice fields.</title>
        <authorList>
            <person name="Chen Z."/>
        </authorList>
    </citation>
    <scope>NUCLEOTIDE SEQUENCE [LARGE SCALE GENOMIC DNA]</scope>
    <source>
        <strain evidence="1">CCNUC1</strain>
    </source>
</reference>
<proteinExistence type="predicted"/>
<keyword evidence="2" id="KW-1185">Reference proteome</keyword>
<gene>
    <name evidence="1" type="ORF">GXM_01510</name>
</gene>
<organism evidence="1 2">
    <name type="scientific">Nostoc sphaeroides CCNUC1</name>
    <dbReference type="NCBI Taxonomy" id="2653204"/>
    <lineage>
        <taxon>Bacteria</taxon>
        <taxon>Bacillati</taxon>
        <taxon>Cyanobacteriota</taxon>
        <taxon>Cyanophyceae</taxon>
        <taxon>Nostocales</taxon>
        <taxon>Nostocaceae</taxon>
        <taxon>Nostoc</taxon>
    </lineage>
</organism>
<name>A0A5P8VUH0_9NOSO</name>
<dbReference type="Proteomes" id="UP000326678">
    <property type="component" value="Chromosome Gxm1"/>
</dbReference>
<dbReference type="KEGG" id="nsh:GXM_01510"/>